<evidence type="ECO:0000313" key="2">
    <source>
        <dbReference type="EMBL" id="GAA2044983.1"/>
    </source>
</evidence>
<dbReference type="EMBL" id="BAAAQN010000038">
    <property type="protein sequence ID" value="GAA2044983.1"/>
    <property type="molecule type" value="Genomic_DNA"/>
</dbReference>
<gene>
    <name evidence="2" type="ORF">GCM10009839_56010</name>
</gene>
<comment type="caution">
    <text evidence="2">The sequence shown here is derived from an EMBL/GenBank/DDBJ whole genome shotgun (WGS) entry which is preliminary data.</text>
</comment>
<proteinExistence type="predicted"/>
<feature type="compositionally biased region" description="Basic and acidic residues" evidence="1">
    <location>
        <begin position="56"/>
        <end position="84"/>
    </location>
</feature>
<evidence type="ECO:0000313" key="3">
    <source>
        <dbReference type="Proteomes" id="UP001500751"/>
    </source>
</evidence>
<accession>A0ABN2UXK4</accession>
<sequence>MGYEPEAKARSLLIANLVRAFVASGHRDEAMDLRQAFDRTVAPDDGPASDDAVPPLDDHPENHPENHADDYAADHPDHPDHPDDLSDNYPEP</sequence>
<dbReference type="Proteomes" id="UP001500751">
    <property type="component" value="Unassembled WGS sequence"/>
</dbReference>
<name>A0ABN2UXK4_9ACTN</name>
<evidence type="ECO:0000256" key="1">
    <source>
        <dbReference type="SAM" id="MobiDB-lite"/>
    </source>
</evidence>
<organism evidence="2 3">
    <name type="scientific">Catenulispora yoronensis</name>
    <dbReference type="NCBI Taxonomy" id="450799"/>
    <lineage>
        <taxon>Bacteria</taxon>
        <taxon>Bacillati</taxon>
        <taxon>Actinomycetota</taxon>
        <taxon>Actinomycetes</taxon>
        <taxon>Catenulisporales</taxon>
        <taxon>Catenulisporaceae</taxon>
        <taxon>Catenulispora</taxon>
    </lineage>
</organism>
<protein>
    <submittedName>
        <fullName evidence="2">Uncharacterized protein</fullName>
    </submittedName>
</protein>
<feature type="region of interest" description="Disordered" evidence="1">
    <location>
        <begin position="38"/>
        <end position="92"/>
    </location>
</feature>
<keyword evidence="3" id="KW-1185">Reference proteome</keyword>
<reference evidence="2 3" key="1">
    <citation type="journal article" date="2019" name="Int. J. Syst. Evol. Microbiol.">
        <title>The Global Catalogue of Microorganisms (GCM) 10K type strain sequencing project: providing services to taxonomists for standard genome sequencing and annotation.</title>
        <authorList>
            <consortium name="The Broad Institute Genomics Platform"/>
            <consortium name="The Broad Institute Genome Sequencing Center for Infectious Disease"/>
            <person name="Wu L."/>
            <person name="Ma J."/>
        </authorList>
    </citation>
    <scope>NUCLEOTIDE SEQUENCE [LARGE SCALE GENOMIC DNA]</scope>
    <source>
        <strain evidence="2 3">JCM 16014</strain>
    </source>
</reference>
<dbReference type="RefSeq" id="WP_344668653.1">
    <property type="nucleotide sequence ID" value="NZ_BAAAQN010000038.1"/>
</dbReference>